<feature type="chain" id="PRO_5020031049" description="Secreted protein" evidence="2">
    <location>
        <begin position="21"/>
        <end position="72"/>
    </location>
</feature>
<sequence>MKCLPMALLTFILLLQTVMCAHTLIAAYRTHVRIARTYARTLHITRTLTHARTHAQTGFSRGKRTCEPPDSR</sequence>
<feature type="signal peptide" evidence="2">
    <location>
        <begin position="1"/>
        <end position="20"/>
    </location>
</feature>
<dbReference type="Proteomes" id="UP000299102">
    <property type="component" value="Unassembled WGS sequence"/>
</dbReference>
<organism evidence="3 4">
    <name type="scientific">Eumeta variegata</name>
    <name type="common">Bagworm moth</name>
    <name type="synonym">Eumeta japonica</name>
    <dbReference type="NCBI Taxonomy" id="151549"/>
    <lineage>
        <taxon>Eukaryota</taxon>
        <taxon>Metazoa</taxon>
        <taxon>Ecdysozoa</taxon>
        <taxon>Arthropoda</taxon>
        <taxon>Hexapoda</taxon>
        <taxon>Insecta</taxon>
        <taxon>Pterygota</taxon>
        <taxon>Neoptera</taxon>
        <taxon>Endopterygota</taxon>
        <taxon>Lepidoptera</taxon>
        <taxon>Glossata</taxon>
        <taxon>Ditrysia</taxon>
        <taxon>Tineoidea</taxon>
        <taxon>Psychidae</taxon>
        <taxon>Oiketicinae</taxon>
        <taxon>Eumeta</taxon>
    </lineage>
</organism>
<dbReference type="AlphaFoldDB" id="A0A4C1XZ28"/>
<keyword evidence="2" id="KW-0732">Signal</keyword>
<dbReference type="EMBL" id="BGZK01000992">
    <property type="protein sequence ID" value="GBP67812.1"/>
    <property type="molecule type" value="Genomic_DNA"/>
</dbReference>
<proteinExistence type="predicted"/>
<protein>
    <recommendedName>
        <fullName evidence="5">Secreted protein</fullName>
    </recommendedName>
</protein>
<comment type="caution">
    <text evidence="3">The sequence shown here is derived from an EMBL/GenBank/DDBJ whole genome shotgun (WGS) entry which is preliminary data.</text>
</comment>
<evidence type="ECO:0000313" key="4">
    <source>
        <dbReference type="Proteomes" id="UP000299102"/>
    </source>
</evidence>
<evidence type="ECO:0000256" key="2">
    <source>
        <dbReference type="SAM" id="SignalP"/>
    </source>
</evidence>
<evidence type="ECO:0000256" key="1">
    <source>
        <dbReference type="SAM" id="MobiDB-lite"/>
    </source>
</evidence>
<evidence type="ECO:0000313" key="3">
    <source>
        <dbReference type="EMBL" id="GBP67812.1"/>
    </source>
</evidence>
<accession>A0A4C1XZ28</accession>
<name>A0A4C1XZ28_EUMVA</name>
<reference evidence="3 4" key="1">
    <citation type="journal article" date="2019" name="Commun. Biol.">
        <title>The bagworm genome reveals a unique fibroin gene that provides high tensile strength.</title>
        <authorList>
            <person name="Kono N."/>
            <person name="Nakamura H."/>
            <person name="Ohtoshi R."/>
            <person name="Tomita M."/>
            <person name="Numata K."/>
            <person name="Arakawa K."/>
        </authorList>
    </citation>
    <scope>NUCLEOTIDE SEQUENCE [LARGE SCALE GENOMIC DNA]</scope>
</reference>
<feature type="region of interest" description="Disordered" evidence="1">
    <location>
        <begin position="53"/>
        <end position="72"/>
    </location>
</feature>
<keyword evidence="4" id="KW-1185">Reference proteome</keyword>
<evidence type="ECO:0008006" key="5">
    <source>
        <dbReference type="Google" id="ProtNLM"/>
    </source>
</evidence>
<gene>
    <name evidence="3" type="ORF">EVAR_53808_1</name>
</gene>